<evidence type="ECO:0000256" key="10">
    <source>
        <dbReference type="ARBA" id="ARBA00023455"/>
    </source>
</evidence>
<proteinExistence type="inferred from homology"/>
<dbReference type="InterPro" id="IPR017871">
    <property type="entry name" value="ABC_transporter-like_CS"/>
</dbReference>
<feature type="transmembrane region" description="Helical" evidence="12">
    <location>
        <begin position="176"/>
        <end position="195"/>
    </location>
</feature>
<feature type="transmembrane region" description="Helical" evidence="12">
    <location>
        <begin position="35"/>
        <end position="60"/>
    </location>
</feature>
<gene>
    <name evidence="15" type="primary">irp6</name>
    <name evidence="15" type="ORF">Aple_009900</name>
</gene>
<evidence type="ECO:0000256" key="9">
    <source>
        <dbReference type="ARBA" id="ARBA00023136"/>
    </source>
</evidence>
<dbReference type="GO" id="GO:0005524">
    <property type="term" value="F:ATP binding"/>
    <property type="evidence" value="ECO:0007669"/>
    <property type="project" value="UniProtKB-KW"/>
</dbReference>
<keyword evidence="16" id="KW-1185">Reference proteome</keyword>
<comment type="caution">
    <text evidence="15">The sequence shown here is derived from an EMBL/GenBank/DDBJ whole genome shotgun (WGS) entry which is preliminary data.</text>
</comment>
<dbReference type="GO" id="GO:0140359">
    <property type="term" value="F:ABC-type transporter activity"/>
    <property type="evidence" value="ECO:0007669"/>
    <property type="project" value="InterPro"/>
</dbReference>
<evidence type="ECO:0000256" key="11">
    <source>
        <dbReference type="SAM" id="MobiDB-lite"/>
    </source>
</evidence>
<dbReference type="SUPFAM" id="SSF90123">
    <property type="entry name" value="ABC transporter transmembrane region"/>
    <property type="match status" value="1"/>
</dbReference>
<keyword evidence="4" id="KW-0997">Cell inner membrane</keyword>
<dbReference type="RefSeq" id="WP_155343243.1">
    <property type="nucleotide sequence ID" value="NZ_BAAAHM010000017.1"/>
</dbReference>
<dbReference type="SUPFAM" id="SSF52540">
    <property type="entry name" value="P-loop containing nucleoside triphosphate hydrolases"/>
    <property type="match status" value="1"/>
</dbReference>
<dbReference type="InterPro" id="IPR011527">
    <property type="entry name" value="ABC1_TM_dom"/>
</dbReference>
<keyword evidence="8 12" id="KW-1133">Transmembrane helix</keyword>
<dbReference type="PROSITE" id="PS00211">
    <property type="entry name" value="ABC_TRANSPORTER_1"/>
    <property type="match status" value="1"/>
</dbReference>
<dbReference type="InterPro" id="IPR039421">
    <property type="entry name" value="Type_1_exporter"/>
</dbReference>
<dbReference type="PANTHER" id="PTHR24221:SF654">
    <property type="entry name" value="ATP-BINDING CASSETTE SUB-FAMILY B MEMBER 6"/>
    <property type="match status" value="1"/>
</dbReference>
<dbReference type="InterPro" id="IPR003593">
    <property type="entry name" value="AAA+_ATPase"/>
</dbReference>
<evidence type="ECO:0000259" key="14">
    <source>
        <dbReference type="PROSITE" id="PS50929"/>
    </source>
</evidence>
<feature type="transmembrane region" description="Helical" evidence="12">
    <location>
        <begin position="266"/>
        <end position="286"/>
    </location>
</feature>
<dbReference type="InterPro" id="IPR036640">
    <property type="entry name" value="ABC1_TM_sf"/>
</dbReference>
<evidence type="ECO:0000256" key="6">
    <source>
        <dbReference type="ARBA" id="ARBA00022741"/>
    </source>
</evidence>
<dbReference type="GO" id="GO:0005886">
    <property type="term" value="C:plasma membrane"/>
    <property type="evidence" value="ECO:0007669"/>
    <property type="project" value="UniProtKB-SubCell"/>
</dbReference>
<reference evidence="15 16" key="1">
    <citation type="submission" date="2019-10" db="EMBL/GenBank/DDBJ databases">
        <title>Whole genome shotgun sequence of Acrocarpospora pleiomorpha NBRC 16267.</title>
        <authorList>
            <person name="Ichikawa N."/>
            <person name="Kimura A."/>
            <person name="Kitahashi Y."/>
            <person name="Komaki H."/>
            <person name="Oguchi A."/>
        </authorList>
    </citation>
    <scope>NUCLEOTIDE SEQUENCE [LARGE SCALE GENOMIC DNA]</scope>
    <source>
        <strain evidence="15 16">NBRC 16267</strain>
    </source>
</reference>
<evidence type="ECO:0000256" key="1">
    <source>
        <dbReference type="ARBA" id="ARBA00004429"/>
    </source>
</evidence>
<dbReference type="EMBL" id="BLAF01000006">
    <property type="protein sequence ID" value="GES18095.1"/>
    <property type="molecule type" value="Genomic_DNA"/>
</dbReference>
<feature type="transmembrane region" description="Helical" evidence="12">
    <location>
        <begin position="292"/>
        <end position="315"/>
    </location>
</feature>
<evidence type="ECO:0000256" key="5">
    <source>
        <dbReference type="ARBA" id="ARBA00022692"/>
    </source>
</evidence>
<evidence type="ECO:0000256" key="7">
    <source>
        <dbReference type="ARBA" id="ARBA00022840"/>
    </source>
</evidence>
<organism evidence="15 16">
    <name type="scientific">Acrocarpospora pleiomorpha</name>
    <dbReference type="NCBI Taxonomy" id="90975"/>
    <lineage>
        <taxon>Bacteria</taxon>
        <taxon>Bacillati</taxon>
        <taxon>Actinomycetota</taxon>
        <taxon>Actinomycetes</taxon>
        <taxon>Streptosporangiales</taxon>
        <taxon>Streptosporangiaceae</taxon>
        <taxon>Acrocarpospora</taxon>
    </lineage>
</organism>
<dbReference type="FunFam" id="3.40.50.300:FF:000221">
    <property type="entry name" value="Multidrug ABC transporter ATP-binding protein"/>
    <property type="match status" value="1"/>
</dbReference>
<feature type="domain" description="ABC transmembrane type-1" evidence="14">
    <location>
        <begin position="36"/>
        <end position="321"/>
    </location>
</feature>
<dbReference type="PROSITE" id="PS50893">
    <property type="entry name" value="ABC_TRANSPORTER_2"/>
    <property type="match status" value="1"/>
</dbReference>
<dbReference type="GO" id="GO:0016887">
    <property type="term" value="F:ATP hydrolysis activity"/>
    <property type="evidence" value="ECO:0007669"/>
    <property type="project" value="InterPro"/>
</dbReference>
<dbReference type="Pfam" id="PF00664">
    <property type="entry name" value="ABC_membrane"/>
    <property type="match status" value="1"/>
</dbReference>
<keyword evidence="9 12" id="KW-0472">Membrane</keyword>
<dbReference type="PANTHER" id="PTHR24221">
    <property type="entry name" value="ATP-BINDING CASSETTE SUB-FAMILY B"/>
    <property type="match status" value="1"/>
</dbReference>
<evidence type="ECO:0000313" key="15">
    <source>
        <dbReference type="EMBL" id="GES18095.1"/>
    </source>
</evidence>
<accession>A0A5M3X8Q9</accession>
<keyword evidence="3" id="KW-1003">Cell membrane</keyword>
<sequence>MTTASLKEPQPPRSDPEDAPGRALLRVLDPVRGRLITSIGVAALAALVGVAGFVLLALALGELLAPAPDRNLTFLLLGGALAGLLARFGLRALSFHLSHLTSFELEVILRGQLAEHLGRVPLGEAQRLGSGTIKKVVQDDVRSLHIAIADSVPLVGFSVAQPVAALVALGVLDWRLLLAVLAVVPIVMIGMRLAMRDYAENRRRYDEANEAINAAVVEFVQGMPVVRTFDDGTSSFRRFARRVQEFTVATAAWQDTSRASMIFSRAFMAPLPTLVVVLATGIWLTASGAMSPATLLAALILATLPIESIMPLMYLSHHINESKAGAFRIATLLDIAALPEPSQPRHPVGGSIEFRGVRFSYRTEQEDGDERTALDNVDLTIPAGTVCALVGPSGSGKSTVARLIPRFWDVQDGQVLVGGVDVRQIPSEVLLRHVALVFQDPFLLEDTVAENIRLARPDADDHEVEAAARAARAHDFIVSELPEGYLTQVGERGTRLSGGQRQRITIARALLSDAPIVILDEATAFADPENEAAIQDAVAELTRGRTVVVIAHRLSTIVDADQIVVLDEGRVAEQGTHEELLAGGGRYARLWRHHLQARSWGLGSNTKAARR</sequence>
<evidence type="ECO:0000259" key="13">
    <source>
        <dbReference type="PROSITE" id="PS50893"/>
    </source>
</evidence>
<evidence type="ECO:0000256" key="2">
    <source>
        <dbReference type="ARBA" id="ARBA00022448"/>
    </source>
</evidence>
<dbReference type="Pfam" id="PF00005">
    <property type="entry name" value="ABC_tran"/>
    <property type="match status" value="1"/>
</dbReference>
<comment type="subcellular location">
    <subcellularLocation>
        <location evidence="1">Cell inner membrane</location>
        <topology evidence="1">Multi-pass membrane protein</topology>
    </subcellularLocation>
</comment>
<protein>
    <submittedName>
        <fullName evidence="15">Lipoprotein inner membrane ABC transporter</fullName>
    </submittedName>
</protein>
<dbReference type="Gene3D" id="1.20.1560.10">
    <property type="entry name" value="ABC transporter type 1, transmembrane domain"/>
    <property type="match status" value="1"/>
</dbReference>
<dbReference type="SMART" id="SM00382">
    <property type="entry name" value="AAA"/>
    <property type="match status" value="1"/>
</dbReference>
<keyword evidence="2" id="KW-0813">Transport</keyword>
<dbReference type="PROSITE" id="PS50929">
    <property type="entry name" value="ABC_TM1F"/>
    <property type="match status" value="1"/>
</dbReference>
<dbReference type="Proteomes" id="UP000377595">
    <property type="component" value="Unassembled WGS sequence"/>
</dbReference>
<feature type="domain" description="ABC transporter" evidence="13">
    <location>
        <begin position="352"/>
        <end position="593"/>
    </location>
</feature>
<name>A0A5M3X8Q9_9ACTN</name>
<dbReference type="GO" id="GO:0034040">
    <property type="term" value="F:ATPase-coupled lipid transmembrane transporter activity"/>
    <property type="evidence" value="ECO:0007669"/>
    <property type="project" value="TreeGrafter"/>
</dbReference>
<keyword evidence="6" id="KW-0547">Nucleotide-binding</keyword>
<evidence type="ECO:0000256" key="4">
    <source>
        <dbReference type="ARBA" id="ARBA00022519"/>
    </source>
</evidence>
<evidence type="ECO:0000313" key="16">
    <source>
        <dbReference type="Proteomes" id="UP000377595"/>
    </source>
</evidence>
<dbReference type="OrthoDB" id="9806127at2"/>
<feature type="transmembrane region" description="Helical" evidence="12">
    <location>
        <begin position="152"/>
        <end position="170"/>
    </location>
</feature>
<evidence type="ECO:0000256" key="12">
    <source>
        <dbReference type="SAM" id="Phobius"/>
    </source>
</evidence>
<dbReference type="Gene3D" id="3.40.50.300">
    <property type="entry name" value="P-loop containing nucleotide triphosphate hydrolases"/>
    <property type="match status" value="1"/>
</dbReference>
<keyword evidence="15" id="KW-0449">Lipoprotein</keyword>
<comment type="similarity">
    <text evidence="10">Belongs to the ABC transporter superfamily. Siderophore-Fe(3+) uptake transporter (SIUT) (TC 3.A.1.21) family.</text>
</comment>
<evidence type="ECO:0000256" key="8">
    <source>
        <dbReference type="ARBA" id="ARBA00022989"/>
    </source>
</evidence>
<dbReference type="InterPro" id="IPR027417">
    <property type="entry name" value="P-loop_NTPase"/>
</dbReference>
<keyword evidence="7" id="KW-0067">ATP-binding</keyword>
<keyword evidence="5 12" id="KW-0812">Transmembrane</keyword>
<dbReference type="InterPro" id="IPR003439">
    <property type="entry name" value="ABC_transporter-like_ATP-bd"/>
</dbReference>
<feature type="transmembrane region" description="Helical" evidence="12">
    <location>
        <begin position="72"/>
        <end position="90"/>
    </location>
</feature>
<dbReference type="AlphaFoldDB" id="A0A5M3X8Q9"/>
<evidence type="ECO:0000256" key="3">
    <source>
        <dbReference type="ARBA" id="ARBA00022475"/>
    </source>
</evidence>
<feature type="region of interest" description="Disordered" evidence="11">
    <location>
        <begin position="1"/>
        <end position="20"/>
    </location>
</feature>